<evidence type="ECO:0000313" key="2">
    <source>
        <dbReference type="Proteomes" id="UP000515561"/>
    </source>
</evidence>
<dbReference type="Proteomes" id="UP000515561">
    <property type="component" value="Chromosome"/>
</dbReference>
<reference evidence="1 2" key="1">
    <citation type="journal article" date="2016" name="Int. J. Syst. Evol. Microbiol.">
        <title>Descriptions of Anaerotaenia torta gen. nov., sp. nov. and Anaerocolumna cellulosilytica gen. nov., sp. nov. isolated from a methanogenic reactor of cattle waste.</title>
        <authorList>
            <person name="Uek A."/>
            <person name="Ohtaki Y."/>
            <person name="Kaku N."/>
            <person name="Ueki K."/>
        </authorList>
    </citation>
    <scope>NUCLEOTIDE SEQUENCE [LARGE SCALE GENOMIC DNA]</scope>
    <source>
        <strain evidence="1 2">SN021</strain>
    </source>
</reference>
<dbReference type="KEGG" id="acel:acsn021_04140"/>
<proteinExistence type="predicted"/>
<dbReference type="RefSeq" id="WP_184094679.1">
    <property type="nucleotide sequence ID" value="NZ_AP023367.1"/>
</dbReference>
<keyword evidence="2" id="KW-1185">Reference proteome</keyword>
<organism evidence="1 2">
    <name type="scientific">Anaerocolumna cellulosilytica</name>
    <dbReference type="NCBI Taxonomy" id="433286"/>
    <lineage>
        <taxon>Bacteria</taxon>
        <taxon>Bacillati</taxon>
        <taxon>Bacillota</taxon>
        <taxon>Clostridia</taxon>
        <taxon>Lachnospirales</taxon>
        <taxon>Lachnospiraceae</taxon>
        <taxon>Anaerocolumna</taxon>
    </lineage>
</organism>
<evidence type="ECO:0000313" key="1">
    <source>
        <dbReference type="EMBL" id="BCJ92845.1"/>
    </source>
</evidence>
<dbReference type="EMBL" id="AP023367">
    <property type="protein sequence ID" value="BCJ92845.1"/>
    <property type="molecule type" value="Genomic_DNA"/>
</dbReference>
<name>A0A6S6QZP6_9FIRM</name>
<accession>A0A6S6QZP6</accession>
<dbReference type="AlphaFoldDB" id="A0A6S6QZP6"/>
<gene>
    <name evidence="1" type="ORF">acsn021_04140</name>
</gene>
<protein>
    <submittedName>
        <fullName evidence="1">Uncharacterized protein</fullName>
    </submittedName>
</protein>
<sequence length="81" mass="8991">MGYTSTDFTVNETIKEIISRYIQTLVNTTFARVFSLLLTSFMRGEKLTDSAINGTIKGASRVTGYNGNANSYNEIMVQVLL</sequence>